<sequence>MPSATTPNRPSTPLSNSGIQTLPTGHSIIPSSVRPDGSTRKEIKVRPGYRPPEDQEKYRNRIVEARSNIGTGGIPGAEPANTTAKGAEEKNKNAKRREAARKKAAAAAAAATDENESPDAGLGDITHGLQKTQLHVSETEKLKQDWRDPSKLTTNETTSIEADETAEREKKVRNLKKKLRQARELKEKKEGGGQLLPEQLTKVTKIQELIRDLDKLGYDADGEPKAAIDGSRGRNGVEHG</sequence>
<gene>
    <name evidence="3" type="ORF">GJ744_005327</name>
</gene>
<dbReference type="PANTHER" id="PTHR22959">
    <property type="entry name" value="PYM PROTEIN"/>
    <property type="match status" value="1"/>
</dbReference>
<dbReference type="SMART" id="SM01273">
    <property type="entry name" value="Mago-bind"/>
    <property type="match status" value="1"/>
</dbReference>
<feature type="region of interest" description="Disordered" evidence="1">
    <location>
        <begin position="1"/>
        <end position="125"/>
    </location>
</feature>
<feature type="compositionally biased region" description="Polar residues" evidence="1">
    <location>
        <begin position="1"/>
        <end position="24"/>
    </location>
</feature>
<dbReference type="InterPro" id="IPR039333">
    <property type="entry name" value="PYM1"/>
</dbReference>
<comment type="caution">
    <text evidence="3">The sequence shown here is derived from an EMBL/GenBank/DDBJ whole genome shotgun (WGS) entry which is preliminary data.</text>
</comment>
<reference evidence="3" key="1">
    <citation type="submission" date="2020-02" db="EMBL/GenBank/DDBJ databases">
        <authorList>
            <person name="Palmer J.M."/>
        </authorList>
    </citation>
    <scope>NUCLEOTIDE SEQUENCE</scope>
    <source>
        <strain evidence="3">EPUS1.4</strain>
        <tissue evidence="3">Thallus</tissue>
    </source>
</reference>
<dbReference type="GO" id="GO:0035145">
    <property type="term" value="C:exon-exon junction complex"/>
    <property type="evidence" value="ECO:0007669"/>
    <property type="project" value="TreeGrafter"/>
</dbReference>
<feature type="compositionally biased region" description="Basic and acidic residues" evidence="1">
    <location>
        <begin position="37"/>
        <end position="64"/>
    </location>
</feature>
<dbReference type="GO" id="GO:0005737">
    <property type="term" value="C:cytoplasm"/>
    <property type="evidence" value="ECO:0007669"/>
    <property type="project" value="TreeGrafter"/>
</dbReference>
<feature type="region of interest" description="Disordered" evidence="1">
    <location>
        <begin position="214"/>
        <end position="240"/>
    </location>
</feature>
<feature type="domain" description="WIBG Mago-binding" evidence="2">
    <location>
        <begin position="25"/>
        <end position="51"/>
    </location>
</feature>
<feature type="compositionally biased region" description="Polar residues" evidence="1">
    <location>
        <begin position="151"/>
        <end position="160"/>
    </location>
</feature>
<dbReference type="InterPro" id="IPR036348">
    <property type="entry name" value="WIBG_N_sf"/>
</dbReference>
<dbReference type="GO" id="GO:1903259">
    <property type="term" value="P:exon-exon junction complex disassembly"/>
    <property type="evidence" value="ECO:0007669"/>
    <property type="project" value="InterPro"/>
</dbReference>
<evidence type="ECO:0000259" key="2">
    <source>
        <dbReference type="SMART" id="SM01273"/>
    </source>
</evidence>
<dbReference type="AlphaFoldDB" id="A0A8H7AQ19"/>
<proteinExistence type="predicted"/>
<feature type="compositionally biased region" description="Basic and acidic residues" evidence="1">
    <location>
        <begin position="138"/>
        <end position="150"/>
    </location>
</feature>
<dbReference type="Proteomes" id="UP000606974">
    <property type="component" value="Unassembled WGS sequence"/>
</dbReference>
<dbReference type="GO" id="GO:0003723">
    <property type="term" value="F:RNA binding"/>
    <property type="evidence" value="ECO:0007669"/>
    <property type="project" value="TreeGrafter"/>
</dbReference>
<dbReference type="PANTHER" id="PTHR22959:SF0">
    <property type="entry name" value="PARTNER OF Y14 AND MAGO"/>
    <property type="match status" value="1"/>
</dbReference>
<dbReference type="InterPro" id="IPR015362">
    <property type="entry name" value="WIBG_mago-bd"/>
</dbReference>
<evidence type="ECO:0000313" key="4">
    <source>
        <dbReference type="Proteomes" id="UP000606974"/>
    </source>
</evidence>
<feature type="region of interest" description="Disordered" evidence="1">
    <location>
        <begin position="138"/>
        <end position="170"/>
    </location>
</feature>
<dbReference type="SUPFAM" id="SSF101931">
    <property type="entry name" value="Pym (Within the bgcn gene intron protein, WIBG), N-terminal domain"/>
    <property type="match status" value="1"/>
</dbReference>
<dbReference type="EMBL" id="JAACFV010000023">
    <property type="protein sequence ID" value="KAF7511096.1"/>
    <property type="molecule type" value="Genomic_DNA"/>
</dbReference>
<organism evidence="3 4">
    <name type="scientific">Endocarpon pusillum</name>
    <dbReference type="NCBI Taxonomy" id="364733"/>
    <lineage>
        <taxon>Eukaryota</taxon>
        <taxon>Fungi</taxon>
        <taxon>Dikarya</taxon>
        <taxon>Ascomycota</taxon>
        <taxon>Pezizomycotina</taxon>
        <taxon>Eurotiomycetes</taxon>
        <taxon>Chaetothyriomycetidae</taxon>
        <taxon>Verrucariales</taxon>
        <taxon>Verrucariaceae</taxon>
        <taxon>Endocarpon</taxon>
    </lineage>
</organism>
<protein>
    <recommendedName>
        <fullName evidence="2">WIBG Mago-binding domain-containing protein</fullName>
    </recommendedName>
</protein>
<dbReference type="Pfam" id="PF09282">
    <property type="entry name" value="Mago-bind"/>
    <property type="match status" value="1"/>
</dbReference>
<name>A0A8H7AQ19_9EURO</name>
<evidence type="ECO:0000256" key="1">
    <source>
        <dbReference type="SAM" id="MobiDB-lite"/>
    </source>
</evidence>
<dbReference type="OrthoDB" id="21625at2759"/>
<keyword evidence="4" id="KW-1185">Reference proteome</keyword>
<accession>A0A8H7AQ19</accession>
<feature type="compositionally biased region" description="Basic residues" evidence="1">
    <location>
        <begin position="93"/>
        <end position="104"/>
    </location>
</feature>
<evidence type="ECO:0000313" key="3">
    <source>
        <dbReference type="EMBL" id="KAF7511096.1"/>
    </source>
</evidence>